<proteinExistence type="predicted"/>
<evidence type="ECO:0000256" key="2">
    <source>
        <dbReference type="SAM" id="SignalP"/>
    </source>
</evidence>
<keyword evidence="2" id="KW-0732">Signal</keyword>
<name>A0ABT0NVJ8_9ACTN</name>
<comment type="caution">
    <text evidence="3">The sequence shown here is derived from an EMBL/GenBank/DDBJ whole genome shotgun (WGS) entry which is preliminary data.</text>
</comment>
<dbReference type="Proteomes" id="UP001202052">
    <property type="component" value="Unassembled WGS sequence"/>
</dbReference>
<dbReference type="RefSeq" id="WP_249461535.1">
    <property type="nucleotide sequence ID" value="NZ_JAMCCK010000027.1"/>
</dbReference>
<evidence type="ECO:0000313" key="4">
    <source>
        <dbReference type="Proteomes" id="UP001202052"/>
    </source>
</evidence>
<organism evidence="3 4">
    <name type="scientific">Streptomyces lavenduligriseus</name>
    <dbReference type="NCBI Taxonomy" id="67315"/>
    <lineage>
        <taxon>Bacteria</taxon>
        <taxon>Bacillati</taxon>
        <taxon>Actinomycetota</taxon>
        <taxon>Actinomycetes</taxon>
        <taxon>Kitasatosporales</taxon>
        <taxon>Streptomycetaceae</taxon>
        <taxon>Streptomyces</taxon>
    </lineage>
</organism>
<evidence type="ECO:0008006" key="5">
    <source>
        <dbReference type="Google" id="ProtNLM"/>
    </source>
</evidence>
<feature type="chain" id="PRO_5045995318" description="Tat pathway signal sequence domain protein" evidence="2">
    <location>
        <begin position="42"/>
        <end position="145"/>
    </location>
</feature>
<evidence type="ECO:0000313" key="3">
    <source>
        <dbReference type="EMBL" id="MCL3995493.1"/>
    </source>
</evidence>
<gene>
    <name evidence="3" type="ORF">M4438_18590</name>
</gene>
<evidence type="ECO:0000256" key="1">
    <source>
        <dbReference type="SAM" id="MobiDB-lite"/>
    </source>
</evidence>
<feature type="region of interest" description="Disordered" evidence="1">
    <location>
        <begin position="69"/>
        <end position="88"/>
    </location>
</feature>
<protein>
    <recommendedName>
        <fullName evidence="5">Tat pathway signal sequence domain protein</fullName>
    </recommendedName>
</protein>
<dbReference type="EMBL" id="JAMCCK010000027">
    <property type="protein sequence ID" value="MCL3995493.1"/>
    <property type="molecule type" value="Genomic_DNA"/>
</dbReference>
<reference evidence="3 4" key="1">
    <citation type="submission" date="2022-05" db="EMBL/GenBank/DDBJ databases">
        <title>Genome Resource of Streptomyces lavenduligriseus GA1-1, a Strain with Broad-Spectrum Antifungal Activity against Phytopathogenic Fungi.</title>
        <authorList>
            <person name="Qi D."/>
        </authorList>
    </citation>
    <scope>NUCLEOTIDE SEQUENCE [LARGE SCALE GENOMIC DNA]</scope>
    <source>
        <strain evidence="3 4">GA1-1</strain>
    </source>
</reference>
<sequence length="145" mass="15174">MEEAAMPVQARRRRVKVIGSTVLTLAAVAAVNPMTAVSAQADVNSPRVNLVVTASCARFADDSVPTAVTVSTQTNPETKSKSVETDNESATFGALRFRNIPSAGTKATATVTCEDPDGTDQQYSSKAFTVKRPAGTAIVQKISIS</sequence>
<keyword evidence="4" id="KW-1185">Reference proteome</keyword>
<feature type="signal peptide" evidence="2">
    <location>
        <begin position="1"/>
        <end position="41"/>
    </location>
</feature>
<accession>A0ABT0NVJ8</accession>